<keyword evidence="2 4" id="KW-0067">ATP-binding</keyword>
<dbReference type="Pfam" id="PF00005">
    <property type="entry name" value="ABC_tran"/>
    <property type="match status" value="1"/>
</dbReference>
<name>A0AAJ6B3V9_9MICO</name>
<evidence type="ECO:0000256" key="1">
    <source>
        <dbReference type="ARBA" id="ARBA00022741"/>
    </source>
</evidence>
<dbReference type="AlphaFoldDB" id="A0AAJ6B3V9"/>
<evidence type="ECO:0000313" key="5">
    <source>
        <dbReference type="Proteomes" id="UP001213972"/>
    </source>
</evidence>
<dbReference type="InterPro" id="IPR027417">
    <property type="entry name" value="P-loop_NTPase"/>
</dbReference>
<proteinExistence type="predicted"/>
<keyword evidence="1" id="KW-0547">Nucleotide-binding</keyword>
<dbReference type="PANTHER" id="PTHR43158:SF2">
    <property type="entry name" value="SKFA PEPTIDE EXPORT ATP-BINDING PROTEIN SKFE"/>
    <property type="match status" value="1"/>
</dbReference>
<dbReference type="EMBL" id="CP119321">
    <property type="protein sequence ID" value="WEK13627.1"/>
    <property type="molecule type" value="Genomic_DNA"/>
</dbReference>
<sequence length="221" mass="24864">MLRVDRLRKSFEGRKIFDLTFTLGPGEFCVLLGENGVGKTTLFRCLLRLENYDGSVHVEGTQRRDAFFGVLDQPMMYAAWTASQNIRYLLNDSNAHLLPPAARLLEPSWSRAKVGRLSTGQRKMVLLAAALASRATIVLFDEFANGLDQGARALFRESVREQLRKGERSFIATGHDLRAFGDLPSRVLAMRDGSLTDVTEAYLARRDMEEVYEAYVARTDP</sequence>
<evidence type="ECO:0000313" key="4">
    <source>
        <dbReference type="EMBL" id="WEK13627.1"/>
    </source>
</evidence>
<organism evidence="4 5">
    <name type="scientific">Candidatus Microbacterium phytovorans</name>
    <dbReference type="NCBI Taxonomy" id="3121374"/>
    <lineage>
        <taxon>Bacteria</taxon>
        <taxon>Bacillati</taxon>
        <taxon>Actinomycetota</taxon>
        <taxon>Actinomycetes</taxon>
        <taxon>Micrococcales</taxon>
        <taxon>Microbacteriaceae</taxon>
        <taxon>Microbacterium</taxon>
    </lineage>
</organism>
<dbReference type="SMART" id="SM00382">
    <property type="entry name" value="AAA"/>
    <property type="match status" value="1"/>
</dbReference>
<reference evidence="4" key="1">
    <citation type="submission" date="2023-03" db="EMBL/GenBank/DDBJ databases">
        <title>Andean soil-derived lignocellulolytic bacterial consortium as a source of novel taxa and putative plastic-active enzymes.</title>
        <authorList>
            <person name="Diaz-Garcia L."/>
            <person name="Chuvochina M."/>
            <person name="Feuerriegel G."/>
            <person name="Bunk B."/>
            <person name="Sproer C."/>
            <person name="Streit W.R."/>
            <person name="Rodriguez L.M."/>
            <person name="Overmann J."/>
            <person name="Jimenez D.J."/>
        </authorList>
    </citation>
    <scope>NUCLEOTIDE SEQUENCE</scope>
    <source>
        <strain evidence="4">MAG 4610</strain>
    </source>
</reference>
<dbReference type="PROSITE" id="PS50893">
    <property type="entry name" value="ABC_TRANSPORTER_2"/>
    <property type="match status" value="1"/>
</dbReference>
<evidence type="ECO:0000259" key="3">
    <source>
        <dbReference type="PROSITE" id="PS50893"/>
    </source>
</evidence>
<dbReference type="Gene3D" id="3.40.50.300">
    <property type="entry name" value="P-loop containing nucleotide triphosphate hydrolases"/>
    <property type="match status" value="1"/>
</dbReference>
<dbReference type="SUPFAM" id="SSF52540">
    <property type="entry name" value="P-loop containing nucleoside triphosphate hydrolases"/>
    <property type="match status" value="1"/>
</dbReference>
<protein>
    <submittedName>
        <fullName evidence="4">ATP-binding cassette domain-containing protein</fullName>
    </submittedName>
</protein>
<dbReference type="PANTHER" id="PTHR43158">
    <property type="entry name" value="SKFA PEPTIDE EXPORT ATP-BINDING PROTEIN SKFE"/>
    <property type="match status" value="1"/>
</dbReference>
<dbReference type="Proteomes" id="UP001213972">
    <property type="component" value="Chromosome"/>
</dbReference>
<accession>A0AAJ6B3V9</accession>
<dbReference type="GO" id="GO:0016887">
    <property type="term" value="F:ATP hydrolysis activity"/>
    <property type="evidence" value="ECO:0007669"/>
    <property type="project" value="InterPro"/>
</dbReference>
<dbReference type="InterPro" id="IPR003439">
    <property type="entry name" value="ABC_transporter-like_ATP-bd"/>
</dbReference>
<gene>
    <name evidence="4" type="ORF">P0Y48_14405</name>
</gene>
<dbReference type="GO" id="GO:0005524">
    <property type="term" value="F:ATP binding"/>
    <property type="evidence" value="ECO:0007669"/>
    <property type="project" value="UniProtKB-KW"/>
</dbReference>
<feature type="domain" description="ABC transporter" evidence="3">
    <location>
        <begin position="2"/>
        <end position="217"/>
    </location>
</feature>
<evidence type="ECO:0000256" key="2">
    <source>
        <dbReference type="ARBA" id="ARBA00022840"/>
    </source>
</evidence>
<dbReference type="InterPro" id="IPR003593">
    <property type="entry name" value="AAA+_ATPase"/>
</dbReference>